<evidence type="ECO:0000313" key="3">
    <source>
        <dbReference type="EMBL" id="WNH52455.1"/>
    </source>
</evidence>
<name>A0ABY9YPA2_9GAMM</name>
<dbReference type="RefSeq" id="WP_311191653.1">
    <property type="nucleotide sequence ID" value="NZ_CP115541.1"/>
</dbReference>
<dbReference type="Pfam" id="PF21265">
    <property type="entry name" value="SBB_T7"/>
    <property type="match status" value="1"/>
</dbReference>
<evidence type="ECO:0000313" key="4">
    <source>
        <dbReference type="Proteomes" id="UP001302072"/>
    </source>
</evidence>
<reference evidence="3 4" key="1">
    <citation type="submission" date="2022-12" db="EMBL/GenBank/DDBJ databases">
        <title>Two new species, Stenotrophomonas aracearum and Stenotrophomonas oahuensis, isolated from Anthurium (Araceae family) in Hawaii.</title>
        <authorList>
            <person name="Chunag S.C."/>
            <person name="Dobhal S."/>
            <person name="Alvarez A."/>
            <person name="Arif M."/>
        </authorList>
    </citation>
    <scope>NUCLEOTIDE SEQUENCE [LARGE SCALE GENOMIC DNA]</scope>
    <source>
        <strain evidence="3 4">A5586</strain>
    </source>
</reference>
<evidence type="ECO:0000256" key="1">
    <source>
        <dbReference type="SAM" id="MobiDB-lite"/>
    </source>
</evidence>
<organism evidence="3 4">
    <name type="scientific">Stenotrophomonas oahuensis</name>
    <dbReference type="NCBI Taxonomy" id="3003271"/>
    <lineage>
        <taxon>Bacteria</taxon>
        <taxon>Pseudomonadati</taxon>
        <taxon>Pseudomonadota</taxon>
        <taxon>Gammaproteobacteria</taxon>
        <taxon>Lysobacterales</taxon>
        <taxon>Lysobacteraceae</taxon>
        <taxon>Stenotrophomonas</taxon>
    </lineage>
</organism>
<accession>A0ABY9YPA2</accession>
<gene>
    <name evidence="3" type="ORF">PDM29_19385</name>
</gene>
<dbReference type="InterPro" id="IPR012340">
    <property type="entry name" value="NA-bd_OB-fold"/>
</dbReference>
<feature type="region of interest" description="Disordered" evidence="1">
    <location>
        <begin position="220"/>
        <end position="245"/>
    </location>
</feature>
<feature type="compositionally biased region" description="Acidic residues" evidence="1">
    <location>
        <begin position="223"/>
        <end position="245"/>
    </location>
</feature>
<evidence type="ECO:0000259" key="2">
    <source>
        <dbReference type="Pfam" id="PF21265"/>
    </source>
</evidence>
<feature type="domain" description="Single-stranded DNA-binding protein BPT7" evidence="2">
    <location>
        <begin position="64"/>
        <end position="198"/>
    </location>
</feature>
<sequence>MANNNRPSYPKILLPRAPAVFPKLNVADTKFDADGVYETKLRYGNPEEAVDGLRGKTRMTLPEILELAVKVRDEFLEEKRAELMTGDGKAKKKAKEITARDIGEPELDDATGDETGGIILKVKMKASGKYKSGPKTGQTWERKPELFDGQGKSLGKKPPLIYGGSLVKCAVELFPYYAANENAVGVTLRLEAVQVIELVTGGQRNASAYGFGAEDGGYAVDDSAGEVDDSDADGDAGDTSAEEDF</sequence>
<protein>
    <recommendedName>
        <fullName evidence="2">Single-stranded DNA-binding protein BPT7 domain-containing protein</fullName>
    </recommendedName>
</protein>
<dbReference type="EMBL" id="CP115541">
    <property type="protein sequence ID" value="WNH52455.1"/>
    <property type="molecule type" value="Genomic_DNA"/>
</dbReference>
<dbReference type="Proteomes" id="UP001302072">
    <property type="component" value="Chromosome"/>
</dbReference>
<proteinExistence type="predicted"/>
<dbReference type="Gene3D" id="2.40.50.140">
    <property type="entry name" value="Nucleic acid-binding proteins"/>
    <property type="match status" value="1"/>
</dbReference>
<dbReference type="SUPFAM" id="SSF50249">
    <property type="entry name" value="Nucleic acid-binding proteins"/>
    <property type="match status" value="1"/>
</dbReference>
<keyword evidence="4" id="KW-1185">Reference proteome</keyword>
<dbReference type="InterPro" id="IPR049476">
    <property type="entry name" value="SBB_BPT7"/>
</dbReference>
<feature type="region of interest" description="Disordered" evidence="1">
    <location>
        <begin position="130"/>
        <end position="151"/>
    </location>
</feature>